<evidence type="ECO:0000256" key="4">
    <source>
        <dbReference type="ARBA" id="ARBA00022525"/>
    </source>
</evidence>
<evidence type="ECO:0000313" key="14">
    <source>
        <dbReference type="Proteomes" id="UP000694393"/>
    </source>
</evidence>
<organism evidence="13 14">
    <name type="scientific">Pelusios castaneus</name>
    <name type="common">West African mud turtle</name>
    <dbReference type="NCBI Taxonomy" id="367368"/>
    <lineage>
        <taxon>Eukaryota</taxon>
        <taxon>Metazoa</taxon>
        <taxon>Chordata</taxon>
        <taxon>Craniata</taxon>
        <taxon>Vertebrata</taxon>
        <taxon>Euteleostomi</taxon>
        <taxon>Archelosauria</taxon>
        <taxon>Testudinata</taxon>
        <taxon>Testudines</taxon>
        <taxon>Pleurodira</taxon>
        <taxon>Pelomedusidae</taxon>
        <taxon>Pelusios</taxon>
    </lineage>
</organism>
<dbReference type="GO" id="GO:0007399">
    <property type="term" value="P:nervous system development"/>
    <property type="evidence" value="ECO:0007669"/>
    <property type="project" value="InterPro"/>
</dbReference>
<dbReference type="GO" id="GO:0048513">
    <property type="term" value="P:animal organ development"/>
    <property type="evidence" value="ECO:0007669"/>
    <property type="project" value="TreeGrafter"/>
</dbReference>
<sequence>MSEGAACASPAGAAEEGAAAAGGPAGDPPRELRCSDCIVWNRQQTWLCVVPLFIGFIGLGLSLMLLKWIVVGSVKDYVPTELLGSKGLGQDPFFLSKPTSPPRSLETTTATSRPPNRISTRLTTMTRAPTRFPGTRGPIRASPRSTTVRPTAAPPTSLSATAPFSTAVLTSRPLPGAPGTQPVPIWPTAAHATSSYKIYVHDSAPSWTLSPFQEATTTVPPETSTSPKFCKYSVLAALGGNFSKTIQARVSQSCVFSWIQWRKRAAVCVPH</sequence>
<protein>
    <submittedName>
        <fullName evidence="13">Uncharacterized protein</fullName>
    </submittedName>
</protein>
<dbReference type="GO" id="GO:0045499">
    <property type="term" value="F:chemorepellent activity"/>
    <property type="evidence" value="ECO:0007669"/>
    <property type="project" value="TreeGrafter"/>
</dbReference>
<evidence type="ECO:0000256" key="11">
    <source>
        <dbReference type="SAM" id="MobiDB-lite"/>
    </source>
</evidence>
<keyword evidence="3" id="KW-1003">Cell membrane</keyword>
<dbReference type="PANTHER" id="PTHR11100:SF18">
    <property type="entry name" value="PRO-NEUREGULIN-3, MEMBRANE-BOUND ISOFORM"/>
    <property type="match status" value="1"/>
</dbReference>
<dbReference type="PANTHER" id="PTHR11100">
    <property type="entry name" value="HEREGULIN-NEUREGULIN FAMILY MEMBER"/>
    <property type="match status" value="1"/>
</dbReference>
<dbReference type="GO" id="GO:0005615">
    <property type="term" value="C:extracellular space"/>
    <property type="evidence" value="ECO:0007669"/>
    <property type="project" value="TreeGrafter"/>
</dbReference>
<keyword evidence="8" id="KW-0339">Growth factor</keyword>
<reference evidence="13" key="1">
    <citation type="submission" date="2025-08" db="UniProtKB">
        <authorList>
            <consortium name="Ensembl"/>
        </authorList>
    </citation>
    <scope>IDENTIFICATION</scope>
</reference>
<proteinExistence type="predicted"/>
<dbReference type="AlphaFoldDB" id="A0A8C8RQ15"/>
<accession>A0A8C8RQ15</accession>
<keyword evidence="7 12" id="KW-1133">Transmembrane helix</keyword>
<evidence type="ECO:0000256" key="2">
    <source>
        <dbReference type="ARBA" id="ARBA00004613"/>
    </source>
</evidence>
<name>A0A8C8RQ15_9SAUR</name>
<evidence type="ECO:0000256" key="6">
    <source>
        <dbReference type="ARBA" id="ARBA00022692"/>
    </source>
</evidence>
<feature type="transmembrane region" description="Helical" evidence="12">
    <location>
        <begin position="46"/>
        <end position="70"/>
    </location>
</feature>
<feature type="region of interest" description="Disordered" evidence="11">
    <location>
        <begin position="93"/>
        <end position="159"/>
    </location>
</feature>
<evidence type="ECO:0000256" key="9">
    <source>
        <dbReference type="ARBA" id="ARBA00023136"/>
    </source>
</evidence>
<dbReference type="Proteomes" id="UP000694393">
    <property type="component" value="Unplaced"/>
</dbReference>
<keyword evidence="5" id="KW-0245">EGF-like domain</keyword>
<dbReference type="GO" id="GO:0008083">
    <property type="term" value="F:growth factor activity"/>
    <property type="evidence" value="ECO:0007669"/>
    <property type="project" value="UniProtKB-KW"/>
</dbReference>
<keyword evidence="6 12" id="KW-0812">Transmembrane</keyword>
<evidence type="ECO:0000256" key="10">
    <source>
        <dbReference type="ARBA" id="ARBA00023157"/>
    </source>
</evidence>
<evidence type="ECO:0000256" key="3">
    <source>
        <dbReference type="ARBA" id="ARBA00022475"/>
    </source>
</evidence>
<dbReference type="GO" id="GO:0035556">
    <property type="term" value="P:intracellular signal transduction"/>
    <property type="evidence" value="ECO:0007669"/>
    <property type="project" value="TreeGrafter"/>
</dbReference>
<keyword evidence="9 12" id="KW-0472">Membrane</keyword>
<dbReference type="InterPro" id="IPR040180">
    <property type="entry name" value="Neuregulin"/>
</dbReference>
<evidence type="ECO:0000313" key="13">
    <source>
        <dbReference type="Ensembl" id="ENSPCEP00000008932.1"/>
    </source>
</evidence>
<evidence type="ECO:0000256" key="5">
    <source>
        <dbReference type="ARBA" id="ARBA00022536"/>
    </source>
</evidence>
<feature type="compositionally biased region" description="Polar residues" evidence="11">
    <location>
        <begin position="105"/>
        <end position="127"/>
    </location>
</feature>
<evidence type="ECO:0000256" key="1">
    <source>
        <dbReference type="ARBA" id="ARBA00004251"/>
    </source>
</evidence>
<keyword evidence="4" id="KW-0964">Secreted</keyword>
<dbReference type="Ensembl" id="ENSPCET00000009246.1">
    <property type="protein sequence ID" value="ENSPCEP00000008932.1"/>
    <property type="gene ID" value="ENSPCEG00000007156.1"/>
</dbReference>
<evidence type="ECO:0000256" key="7">
    <source>
        <dbReference type="ARBA" id="ARBA00022989"/>
    </source>
</evidence>
<evidence type="ECO:0000256" key="12">
    <source>
        <dbReference type="SAM" id="Phobius"/>
    </source>
</evidence>
<keyword evidence="10" id="KW-1015">Disulfide bond</keyword>
<keyword evidence="14" id="KW-1185">Reference proteome</keyword>
<feature type="compositionally biased region" description="Low complexity" evidence="11">
    <location>
        <begin position="150"/>
        <end position="159"/>
    </location>
</feature>
<reference evidence="13" key="2">
    <citation type="submission" date="2025-09" db="UniProtKB">
        <authorList>
            <consortium name="Ensembl"/>
        </authorList>
    </citation>
    <scope>IDENTIFICATION</scope>
</reference>
<evidence type="ECO:0000256" key="8">
    <source>
        <dbReference type="ARBA" id="ARBA00023030"/>
    </source>
</evidence>
<dbReference type="GO" id="GO:0005886">
    <property type="term" value="C:plasma membrane"/>
    <property type="evidence" value="ECO:0007669"/>
    <property type="project" value="UniProtKB-SubCell"/>
</dbReference>
<comment type="subcellular location">
    <subcellularLocation>
        <location evidence="1">Cell membrane</location>
        <topology evidence="1">Single-pass type I membrane protein</topology>
    </subcellularLocation>
    <subcellularLocation>
        <location evidence="2">Secreted</location>
    </subcellularLocation>
</comment>